<gene>
    <name evidence="5" type="primary">cheB</name>
    <name evidence="10" type="ORF">HNQ96_003628</name>
    <name evidence="11" type="ORF">IHE39_20335</name>
</gene>
<dbReference type="AlphaFoldDB" id="A0A8E1WF82"/>
<dbReference type="SUPFAM" id="SSF52172">
    <property type="entry name" value="CheY-like"/>
    <property type="match status" value="1"/>
</dbReference>
<comment type="subcellular location">
    <subcellularLocation>
        <location evidence="5">Cytoplasm</location>
    </subcellularLocation>
</comment>
<name>A0A8E1WF82_9HYPH</name>
<dbReference type="HAMAP" id="MF_00099">
    <property type="entry name" value="CheB_chemtxs"/>
    <property type="match status" value="1"/>
</dbReference>
<dbReference type="InterPro" id="IPR001789">
    <property type="entry name" value="Sig_transdc_resp-reg_receiver"/>
</dbReference>
<feature type="active site" evidence="5 6">
    <location>
        <position position="288"/>
    </location>
</feature>
<dbReference type="InterPro" id="IPR000673">
    <property type="entry name" value="Sig_transdc_resp-reg_Me-estase"/>
</dbReference>
<dbReference type="Pfam" id="PF00072">
    <property type="entry name" value="Response_reg"/>
    <property type="match status" value="1"/>
</dbReference>
<dbReference type="InterPro" id="IPR035909">
    <property type="entry name" value="CheB_C"/>
</dbReference>
<dbReference type="CDD" id="cd17541">
    <property type="entry name" value="REC_CheB-like"/>
    <property type="match status" value="1"/>
</dbReference>
<comment type="PTM">
    <text evidence="5">Phosphorylated by CheA. Phosphorylation of the N-terminal regulatory domain activates the methylesterase activity.</text>
</comment>
<reference evidence="11 13" key="2">
    <citation type="submission" date="2020-09" db="EMBL/GenBank/DDBJ databases">
        <title>Draft Genome Sequence of Aminobacter carboxidus type strain DSM 1086, a soil Gram-negative carboxydobacterium.</title>
        <authorList>
            <person name="Turrini P."/>
            <person name="Tescari M."/>
            <person name="Artuso I."/>
            <person name="Lugli G.A."/>
            <person name="Frangipani E."/>
            <person name="Ventura M."/>
            <person name="Visca P."/>
        </authorList>
    </citation>
    <scope>NUCLEOTIDE SEQUENCE [LARGE SCALE GENOMIC DNA]</scope>
    <source>
        <strain evidence="11 13">DSM 1086</strain>
    </source>
</reference>
<dbReference type="RefSeq" id="WP_184770137.1">
    <property type="nucleotide sequence ID" value="NZ_JACHGI010000007.1"/>
</dbReference>
<dbReference type="PANTHER" id="PTHR42872">
    <property type="entry name" value="PROTEIN-GLUTAMATE METHYLESTERASE/PROTEIN-GLUTAMINE GLUTAMINASE"/>
    <property type="match status" value="1"/>
</dbReference>
<evidence type="ECO:0000313" key="10">
    <source>
        <dbReference type="EMBL" id="MBB6467745.1"/>
    </source>
</evidence>
<dbReference type="GO" id="GO:0005737">
    <property type="term" value="C:cytoplasm"/>
    <property type="evidence" value="ECO:0007669"/>
    <property type="project" value="UniProtKB-SubCell"/>
</dbReference>
<comment type="catalytic activity">
    <reaction evidence="5">
        <text>L-glutaminyl-[protein] + H2O = L-glutamyl-[protein] + NH4(+)</text>
        <dbReference type="Rhea" id="RHEA:16441"/>
        <dbReference type="Rhea" id="RHEA-COMP:10207"/>
        <dbReference type="Rhea" id="RHEA-COMP:10208"/>
        <dbReference type="ChEBI" id="CHEBI:15377"/>
        <dbReference type="ChEBI" id="CHEBI:28938"/>
        <dbReference type="ChEBI" id="CHEBI:29973"/>
        <dbReference type="ChEBI" id="CHEBI:30011"/>
        <dbReference type="EC" id="3.5.1.44"/>
    </reaction>
</comment>
<evidence type="ECO:0000313" key="11">
    <source>
        <dbReference type="EMBL" id="MBE1206649.1"/>
    </source>
</evidence>
<keyword evidence="3 5" id="KW-0378">Hydrolase</keyword>
<dbReference type="PANTHER" id="PTHR42872:SF6">
    <property type="entry name" value="PROTEIN-GLUTAMATE METHYLESTERASE_PROTEIN-GLUTAMINE GLUTAMINASE"/>
    <property type="match status" value="1"/>
</dbReference>
<evidence type="ECO:0000256" key="1">
    <source>
        <dbReference type="ARBA" id="ARBA00022490"/>
    </source>
</evidence>
<comment type="function">
    <text evidence="5">Involved in chemotaxis. Part of a chemotaxis signal transduction system that modulates chemotaxis in response to various stimuli. Catalyzes the demethylation of specific methylglutamate residues introduced into the chemoreceptors (methyl-accepting chemotaxis proteins or MCP) by CheR. Also mediates the irreversible deamidation of specific glutamine residues to glutamic acid.</text>
</comment>
<feature type="domain" description="CheB-type methylesterase" evidence="9">
    <location>
        <begin position="154"/>
        <end position="346"/>
    </location>
</feature>
<evidence type="ECO:0000256" key="5">
    <source>
        <dbReference type="HAMAP-Rule" id="MF_00099"/>
    </source>
</evidence>
<evidence type="ECO:0000256" key="4">
    <source>
        <dbReference type="ARBA" id="ARBA00048267"/>
    </source>
</evidence>
<dbReference type="GO" id="GO:0000156">
    <property type="term" value="F:phosphorelay response regulator activity"/>
    <property type="evidence" value="ECO:0007669"/>
    <property type="project" value="InterPro"/>
</dbReference>
<dbReference type="SUPFAM" id="SSF52738">
    <property type="entry name" value="Methylesterase CheB, C-terminal domain"/>
    <property type="match status" value="1"/>
</dbReference>
<dbReference type="EC" id="3.1.1.61" evidence="5"/>
<dbReference type="GO" id="GO:0008984">
    <property type="term" value="F:protein-glutamate methylesterase activity"/>
    <property type="evidence" value="ECO:0007669"/>
    <property type="project" value="UniProtKB-UniRule"/>
</dbReference>
<proteinExistence type="inferred from homology"/>
<feature type="modified residue" description="4-aspartylphosphate" evidence="5 7">
    <location>
        <position position="56"/>
    </location>
</feature>
<dbReference type="Proteomes" id="UP000532373">
    <property type="component" value="Unassembled WGS sequence"/>
</dbReference>
<dbReference type="InterPro" id="IPR008248">
    <property type="entry name" value="CheB-like"/>
</dbReference>
<dbReference type="EMBL" id="JACHGI010000007">
    <property type="protein sequence ID" value="MBB6467745.1"/>
    <property type="molecule type" value="Genomic_DNA"/>
</dbReference>
<dbReference type="Gene3D" id="3.40.50.2300">
    <property type="match status" value="1"/>
</dbReference>
<keyword evidence="5 7" id="KW-0597">Phosphoprotein</keyword>
<evidence type="ECO:0000256" key="6">
    <source>
        <dbReference type="PROSITE-ProRule" id="PRU00050"/>
    </source>
</evidence>
<comment type="domain">
    <text evidence="5">Contains a C-terminal catalytic domain, and an N-terminal region which modulates catalytic activity.</text>
</comment>
<keyword evidence="2 5" id="KW-0145">Chemotaxis</keyword>
<feature type="active site" evidence="5 6">
    <location>
        <position position="192"/>
    </location>
</feature>
<evidence type="ECO:0000256" key="3">
    <source>
        <dbReference type="ARBA" id="ARBA00022801"/>
    </source>
</evidence>
<dbReference type="GO" id="GO:0050568">
    <property type="term" value="F:protein-glutamine glutaminase activity"/>
    <property type="evidence" value="ECO:0007669"/>
    <property type="project" value="UniProtKB-UniRule"/>
</dbReference>
<dbReference type="SMART" id="SM00448">
    <property type="entry name" value="REC"/>
    <property type="match status" value="1"/>
</dbReference>
<comment type="caution">
    <text evidence="10">The sequence shown here is derived from an EMBL/GenBank/DDBJ whole genome shotgun (WGS) entry which is preliminary data.</text>
</comment>
<dbReference type="Proteomes" id="UP000598227">
    <property type="component" value="Unassembled WGS sequence"/>
</dbReference>
<dbReference type="NCBIfam" id="NF009206">
    <property type="entry name" value="PRK12555.1"/>
    <property type="match status" value="1"/>
</dbReference>
<feature type="domain" description="Response regulatory" evidence="8">
    <location>
        <begin position="5"/>
        <end position="122"/>
    </location>
</feature>
<comment type="similarity">
    <text evidence="5">Belongs to the CheB family.</text>
</comment>
<organism evidence="10 12">
    <name type="scientific">Aminobacter carboxidus</name>
    <dbReference type="NCBI Taxonomy" id="376165"/>
    <lineage>
        <taxon>Bacteria</taxon>
        <taxon>Pseudomonadati</taxon>
        <taxon>Pseudomonadota</taxon>
        <taxon>Alphaproteobacteria</taxon>
        <taxon>Hyphomicrobiales</taxon>
        <taxon>Phyllobacteriaceae</taxon>
        <taxon>Aminobacter</taxon>
    </lineage>
</organism>
<dbReference type="PIRSF" id="PIRSF000876">
    <property type="entry name" value="RR_chemtxs_CheB"/>
    <property type="match status" value="1"/>
</dbReference>
<evidence type="ECO:0000259" key="8">
    <source>
        <dbReference type="PROSITE" id="PS50110"/>
    </source>
</evidence>
<dbReference type="PROSITE" id="PS50122">
    <property type="entry name" value="CHEB"/>
    <property type="match status" value="1"/>
</dbReference>
<reference evidence="10 12" key="1">
    <citation type="submission" date="2020-08" db="EMBL/GenBank/DDBJ databases">
        <title>Genomic Encyclopedia of Type Strains, Phase IV (KMG-IV): sequencing the most valuable type-strain genomes for metagenomic binning, comparative biology and taxonomic classification.</title>
        <authorList>
            <person name="Goeker M."/>
        </authorList>
    </citation>
    <scope>NUCLEOTIDE SEQUENCE [LARGE SCALE GENOMIC DNA]</scope>
    <source>
        <strain evidence="10 12">DSM 17454</strain>
    </source>
</reference>
<feature type="active site" evidence="5 6">
    <location>
        <position position="166"/>
    </location>
</feature>
<evidence type="ECO:0000313" key="12">
    <source>
        <dbReference type="Proteomes" id="UP000532373"/>
    </source>
</evidence>
<dbReference type="CDD" id="cd16432">
    <property type="entry name" value="CheB_Rec"/>
    <property type="match status" value="1"/>
</dbReference>
<sequence length="358" mass="37808">MKPVRVLIVDDSATMRTLLSAVLRLDPAIEVVGHAADPLEARTKIKELNPDVITLDVEMPNMNGLEFLEKIMRLRPMPVIMVSSLTSRDATATITALEIGAFDCISKASFSDDRAFGALQATVKAAARAQIRPLAMNMHQAGGQHEQPAANADYVPNGKIVAIGSSTGGVEALIAVLSQFPENCPPTVITQHMPGAFTKSFAERLNRMSRPRVSEAVDGAPLTTGHVYLAPGGATHLEISGPGQLRCRLRSTDPVNGHRPSVDVLFASVARATGSKSVGAILTGMGRDGAAGLLQMRQAGAGTLGQDEATSLVYGMPRVAFEVGAVERQAPLDKIASHILALTRSNSNGVKNVLPRTL</sequence>
<dbReference type="EC" id="3.5.1.44" evidence="5"/>
<dbReference type="GO" id="GO:0006935">
    <property type="term" value="P:chemotaxis"/>
    <property type="evidence" value="ECO:0007669"/>
    <property type="project" value="UniProtKB-UniRule"/>
</dbReference>
<dbReference type="NCBIfam" id="NF001965">
    <property type="entry name" value="PRK00742.1"/>
    <property type="match status" value="1"/>
</dbReference>
<keyword evidence="1 5" id="KW-0963">Cytoplasm</keyword>
<dbReference type="InterPro" id="IPR011006">
    <property type="entry name" value="CheY-like_superfamily"/>
</dbReference>
<evidence type="ECO:0000256" key="7">
    <source>
        <dbReference type="PROSITE-ProRule" id="PRU00169"/>
    </source>
</evidence>
<dbReference type="PROSITE" id="PS50110">
    <property type="entry name" value="RESPONSE_REGULATORY"/>
    <property type="match status" value="1"/>
</dbReference>
<evidence type="ECO:0000313" key="13">
    <source>
        <dbReference type="Proteomes" id="UP000598227"/>
    </source>
</evidence>
<evidence type="ECO:0000259" key="9">
    <source>
        <dbReference type="PROSITE" id="PS50122"/>
    </source>
</evidence>
<comment type="catalytic activity">
    <reaction evidence="4 5">
        <text>[protein]-L-glutamate 5-O-methyl ester + H2O = L-glutamyl-[protein] + methanol + H(+)</text>
        <dbReference type="Rhea" id="RHEA:23236"/>
        <dbReference type="Rhea" id="RHEA-COMP:10208"/>
        <dbReference type="Rhea" id="RHEA-COMP:10311"/>
        <dbReference type="ChEBI" id="CHEBI:15377"/>
        <dbReference type="ChEBI" id="CHEBI:15378"/>
        <dbReference type="ChEBI" id="CHEBI:17790"/>
        <dbReference type="ChEBI" id="CHEBI:29973"/>
        <dbReference type="ChEBI" id="CHEBI:82795"/>
        <dbReference type="EC" id="3.1.1.61"/>
    </reaction>
</comment>
<accession>A0A8E1WF82</accession>
<evidence type="ECO:0000256" key="2">
    <source>
        <dbReference type="ARBA" id="ARBA00022500"/>
    </source>
</evidence>
<dbReference type="Gene3D" id="3.40.50.180">
    <property type="entry name" value="Methylesterase CheB, C-terminal domain"/>
    <property type="match status" value="1"/>
</dbReference>
<dbReference type="Pfam" id="PF01339">
    <property type="entry name" value="CheB_methylest"/>
    <property type="match status" value="1"/>
</dbReference>
<keyword evidence="13" id="KW-1185">Reference proteome</keyword>
<dbReference type="EMBL" id="JACZEP010000006">
    <property type="protein sequence ID" value="MBE1206649.1"/>
    <property type="molecule type" value="Genomic_DNA"/>
</dbReference>
<protein>
    <recommendedName>
        <fullName evidence="5">Protein-glutamate methylesterase/protein-glutamine glutaminase</fullName>
        <ecNumber evidence="5">3.1.1.61</ecNumber>
        <ecNumber evidence="5">3.5.1.44</ecNumber>
    </recommendedName>
</protein>